<reference evidence="8 9" key="1">
    <citation type="journal article" date="2018" name="Nat. Biotechnol.">
        <title>A standardized bacterial taxonomy based on genome phylogeny substantially revises the tree of life.</title>
        <authorList>
            <person name="Parks D.H."/>
            <person name="Chuvochina M."/>
            <person name="Waite D.W."/>
            <person name="Rinke C."/>
            <person name="Skarshewski A."/>
            <person name="Chaumeil P.A."/>
            <person name="Hugenholtz P."/>
        </authorList>
    </citation>
    <scope>NUCLEOTIDE SEQUENCE [LARGE SCALE GENOMIC DNA]</scope>
    <source>
        <strain evidence="8">UBA8781</strain>
    </source>
</reference>
<feature type="domain" description="Glycosyl hydrolase family 4 C-terminal" evidence="7">
    <location>
        <begin position="28"/>
        <end position="128"/>
    </location>
</feature>
<dbReference type="GO" id="GO:0004553">
    <property type="term" value="F:hydrolase activity, hydrolyzing O-glycosyl compounds"/>
    <property type="evidence" value="ECO:0007669"/>
    <property type="project" value="InterPro"/>
</dbReference>
<evidence type="ECO:0000256" key="1">
    <source>
        <dbReference type="ARBA" id="ARBA00001911"/>
    </source>
</evidence>
<organism evidence="8 9">
    <name type="scientific">Anaerolinea thermolimosa</name>
    <dbReference type="NCBI Taxonomy" id="229919"/>
    <lineage>
        <taxon>Bacteria</taxon>
        <taxon>Bacillati</taxon>
        <taxon>Chloroflexota</taxon>
        <taxon>Anaerolineae</taxon>
        <taxon>Anaerolineales</taxon>
        <taxon>Anaerolineaceae</taxon>
        <taxon>Anaerolinea</taxon>
    </lineage>
</organism>
<sequence>MFSMPRGAENPGLPRLLLKLVLNVEELSPSHEMGVPIIEAMAFDAPRELLAVNLPNRGSIPGLPEDMVVELPARVDGSGLHPRQMAPLPAAITEMIRLQGVIHQLIIEAYVEQSRNKLLQAVLLDPTTPPYRNAVAMINEMCELQKDVLPPLHW</sequence>
<keyword evidence="2" id="KW-0479">Metal-binding</keyword>
<evidence type="ECO:0000256" key="2">
    <source>
        <dbReference type="ARBA" id="ARBA00022723"/>
    </source>
</evidence>
<accession>A0A3D1JD87</accession>
<dbReference type="Proteomes" id="UP000264141">
    <property type="component" value="Unassembled WGS sequence"/>
</dbReference>
<evidence type="ECO:0000256" key="4">
    <source>
        <dbReference type="ARBA" id="ARBA00023027"/>
    </source>
</evidence>
<comment type="cofactor">
    <cofactor evidence="1">
        <name>NAD(+)</name>
        <dbReference type="ChEBI" id="CHEBI:57540"/>
    </cofactor>
</comment>
<proteinExistence type="predicted"/>
<evidence type="ECO:0000256" key="3">
    <source>
        <dbReference type="ARBA" id="ARBA00022801"/>
    </source>
</evidence>
<dbReference type="InterPro" id="IPR001088">
    <property type="entry name" value="Glyco_hydro_4"/>
</dbReference>
<keyword evidence="3" id="KW-0378">Hydrolase</keyword>
<protein>
    <recommendedName>
        <fullName evidence="7">Glycosyl hydrolase family 4 C-terminal domain-containing protein</fullName>
    </recommendedName>
</protein>
<dbReference type="InterPro" id="IPR015955">
    <property type="entry name" value="Lactate_DH/Glyco_Ohase_4_C"/>
</dbReference>
<dbReference type="EMBL" id="DPBP01000005">
    <property type="protein sequence ID" value="HCE16492.1"/>
    <property type="molecule type" value="Genomic_DNA"/>
</dbReference>
<dbReference type="SUPFAM" id="SSF56327">
    <property type="entry name" value="LDH C-terminal domain-like"/>
    <property type="match status" value="1"/>
</dbReference>
<keyword evidence="6" id="KW-0326">Glycosidase</keyword>
<dbReference type="PANTHER" id="PTHR32092">
    <property type="entry name" value="6-PHOSPHO-BETA-GLUCOSIDASE-RELATED"/>
    <property type="match status" value="1"/>
</dbReference>
<keyword evidence="5" id="KW-0464">Manganese</keyword>
<gene>
    <name evidence="8" type="ORF">DEQ80_01400</name>
</gene>
<dbReference type="OrthoDB" id="9808275at2"/>
<dbReference type="Gene3D" id="3.90.110.10">
    <property type="entry name" value="Lactate dehydrogenase/glycoside hydrolase, family 4, C-terminal"/>
    <property type="match status" value="1"/>
</dbReference>
<dbReference type="GO" id="GO:0005975">
    <property type="term" value="P:carbohydrate metabolic process"/>
    <property type="evidence" value="ECO:0007669"/>
    <property type="project" value="InterPro"/>
</dbReference>
<dbReference type="GO" id="GO:0046872">
    <property type="term" value="F:metal ion binding"/>
    <property type="evidence" value="ECO:0007669"/>
    <property type="project" value="UniProtKB-KW"/>
</dbReference>
<name>A0A3D1JD87_9CHLR</name>
<evidence type="ECO:0000256" key="6">
    <source>
        <dbReference type="ARBA" id="ARBA00023295"/>
    </source>
</evidence>
<dbReference type="Pfam" id="PF11975">
    <property type="entry name" value="Glyco_hydro_4C"/>
    <property type="match status" value="1"/>
</dbReference>
<dbReference type="GO" id="GO:0016616">
    <property type="term" value="F:oxidoreductase activity, acting on the CH-OH group of donors, NAD or NADP as acceptor"/>
    <property type="evidence" value="ECO:0007669"/>
    <property type="project" value="InterPro"/>
</dbReference>
<evidence type="ECO:0000259" key="7">
    <source>
        <dbReference type="Pfam" id="PF11975"/>
    </source>
</evidence>
<dbReference type="STRING" id="229919.GCA_001050195_03069"/>
<comment type="caution">
    <text evidence="8">The sequence shown here is derived from an EMBL/GenBank/DDBJ whole genome shotgun (WGS) entry which is preliminary data.</text>
</comment>
<keyword evidence="4" id="KW-0520">NAD</keyword>
<evidence type="ECO:0000313" key="8">
    <source>
        <dbReference type="EMBL" id="HCE16492.1"/>
    </source>
</evidence>
<evidence type="ECO:0000313" key="9">
    <source>
        <dbReference type="Proteomes" id="UP000264141"/>
    </source>
</evidence>
<dbReference type="AlphaFoldDB" id="A0A3D1JD87"/>
<dbReference type="InterPro" id="IPR022616">
    <property type="entry name" value="Glyco_hydro_4_C"/>
</dbReference>
<evidence type="ECO:0000256" key="5">
    <source>
        <dbReference type="ARBA" id="ARBA00023211"/>
    </source>
</evidence>